<sequence length="799" mass="90049">MHIIKTTLLFLLILTANSFCFGQHSFTDSLPKVGHNKGRKTVGLVLSGGGAKGIAHVGVIKVLEENGIPIDYITGTSMGAIVGGFYAAGYTTDELEAFLRDPQFQVWVSGQIDPADEYYFGKQDKGAEWVNFNIELDSNYDVSWDPTIVKDASLNFALSARLYKASYESHYNFDSLQIPFRCIGSDIFERKAVTIKSGSVERAMRASMAVPLAFRPIKIDGKYLFDGGVYNNIPVDVMKEDFNPDMVIAVNLGAHDMIEEYPYENDDIMVKGNVLKYIIMNNTYPEEIDSLKDVYLGVPVDAFSSADFTPVDTLMSIGYNYAQSQIGFIKEKYGDNPRVEPKKSEFKELYNPTVEDISFVELSDDLSFGQRVFVRNIIKPNRRKDTSIEHLLGRYNMLISNNYFSDIDAYFYYDTLDYKPRLHIDVTPNKKIRVGVGGNIASRNIGQAYLNAQLSVFRKSLNTIRVNAFAGAFYSSVKAEVETMYAKAIPFSIGAEYILNRWNYGNAGELIFEPRERLDVYRADNYAGLKASTATGRKSKITMFGGYFWNTDNYDQVIYLESDSSDISLPIDIVGEEQLTGWTFGATWEMNSLNNPTFPTTGKRLKASAKAIMSDNKFKIYVGTPRTSDFYNPWEMLQVQYEQYFPLKFFTLGLKGHAVASNYQQSVTKSTSLANAPAYYPLFDSRSLFTDGFKGPNFIAGGAKLIKNIFGESIRLQLEGHLFSSNVSYESTDRINVTVVKHDFFDKDYIDIALSGSIIYSSPIGPISCSVSHYNEEDYNYMFLLNIGFLLYNKKILEE</sequence>
<feature type="signal peptide" evidence="5">
    <location>
        <begin position="1"/>
        <end position="20"/>
    </location>
</feature>
<feature type="active site" description="Nucleophile" evidence="4">
    <location>
        <position position="77"/>
    </location>
</feature>
<feature type="short sequence motif" description="DGA/G" evidence="4">
    <location>
        <begin position="226"/>
        <end position="228"/>
    </location>
</feature>
<evidence type="ECO:0000313" key="7">
    <source>
        <dbReference type="EMBL" id="AZQ61131.1"/>
    </source>
</evidence>
<evidence type="ECO:0000259" key="6">
    <source>
        <dbReference type="PROSITE" id="PS51635"/>
    </source>
</evidence>
<evidence type="ECO:0000256" key="3">
    <source>
        <dbReference type="ARBA" id="ARBA00023098"/>
    </source>
</evidence>
<dbReference type="Pfam" id="PF01734">
    <property type="entry name" value="Patatin"/>
    <property type="match status" value="1"/>
</dbReference>
<organism evidence="7 8">
    <name type="scientific">Flammeovirga pectinis</name>
    <dbReference type="NCBI Taxonomy" id="2494373"/>
    <lineage>
        <taxon>Bacteria</taxon>
        <taxon>Pseudomonadati</taxon>
        <taxon>Bacteroidota</taxon>
        <taxon>Cytophagia</taxon>
        <taxon>Cytophagales</taxon>
        <taxon>Flammeovirgaceae</taxon>
        <taxon>Flammeovirga</taxon>
    </lineage>
</organism>
<accession>A0A3S9NYW2</accession>
<keyword evidence="3 4" id="KW-0443">Lipid metabolism</keyword>
<keyword evidence="2 4" id="KW-0442">Lipid degradation</keyword>
<proteinExistence type="predicted"/>
<dbReference type="InterPro" id="IPR050301">
    <property type="entry name" value="NTE"/>
</dbReference>
<dbReference type="PROSITE" id="PS51635">
    <property type="entry name" value="PNPLA"/>
    <property type="match status" value="1"/>
</dbReference>
<protein>
    <recommendedName>
        <fullName evidence="6">PNPLA domain-containing protein</fullName>
    </recommendedName>
</protein>
<dbReference type="OrthoDB" id="9770965at2"/>
<dbReference type="InterPro" id="IPR016035">
    <property type="entry name" value="Acyl_Trfase/lysoPLipase"/>
</dbReference>
<feature type="domain" description="PNPLA" evidence="6">
    <location>
        <begin position="44"/>
        <end position="239"/>
    </location>
</feature>
<dbReference type="GO" id="GO:0016042">
    <property type="term" value="P:lipid catabolic process"/>
    <property type="evidence" value="ECO:0007669"/>
    <property type="project" value="UniProtKB-UniRule"/>
</dbReference>
<dbReference type="RefSeq" id="WP_126611262.1">
    <property type="nucleotide sequence ID" value="NZ_CP034562.1"/>
</dbReference>
<evidence type="ECO:0000313" key="8">
    <source>
        <dbReference type="Proteomes" id="UP000267268"/>
    </source>
</evidence>
<feature type="short sequence motif" description="GXGXXG" evidence="4">
    <location>
        <begin position="48"/>
        <end position="53"/>
    </location>
</feature>
<feature type="chain" id="PRO_5019463409" description="PNPLA domain-containing protein" evidence="5">
    <location>
        <begin position="21"/>
        <end position="799"/>
    </location>
</feature>
<evidence type="ECO:0000256" key="2">
    <source>
        <dbReference type="ARBA" id="ARBA00022963"/>
    </source>
</evidence>
<dbReference type="Gene3D" id="3.40.1090.10">
    <property type="entry name" value="Cytosolic phospholipase A2 catalytic domain"/>
    <property type="match status" value="2"/>
</dbReference>
<reference evidence="7 8" key="1">
    <citation type="submission" date="2018-12" db="EMBL/GenBank/DDBJ databases">
        <title>Flammeovirga pectinis sp. nov., isolated from the gut of the Korean scallop, Patinopecten yessoensis.</title>
        <authorList>
            <person name="Bae J.-W."/>
            <person name="Jeong Y.-S."/>
            <person name="Kang W."/>
        </authorList>
    </citation>
    <scope>NUCLEOTIDE SEQUENCE [LARGE SCALE GENOMIC DNA]</scope>
    <source>
        <strain evidence="7 8">L12M1</strain>
    </source>
</reference>
<dbReference type="PANTHER" id="PTHR14226">
    <property type="entry name" value="NEUROPATHY TARGET ESTERASE/SWISS CHEESE D.MELANOGASTER"/>
    <property type="match status" value="1"/>
</dbReference>
<evidence type="ECO:0000256" key="1">
    <source>
        <dbReference type="ARBA" id="ARBA00022801"/>
    </source>
</evidence>
<dbReference type="Gene3D" id="2.40.160.50">
    <property type="entry name" value="membrane protein fhac: a member of the omp85/tpsb transporter family"/>
    <property type="match status" value="1"/>
</dbReference>
<keyword evidence="5" id="KW-0732">Signal</keyword>
<dbReference type="PANTHER" id="PTHR14226:SF29">
    <property type="entry name" value="NEUROPATHY TARGET ESTERASE SWS"/>
    <property type="match status" value="1"/>
</dbReference>
<name>A0A3S9NYW2_9BACT</name>
<dbReference type="CDD" id="cd07205">
    <property type="entry name" value="Pat_PNPLA6_PNPLA7_NTE1_like"/>
    <property type="match status" value="1"/>
</dbReference>
<dbReference type="InterPro" id="IPR002641">
    <property type="entry name" value="PNPLA_dom"/>
</dbReference>
<evidence type="ECO:0000256" key="4">
    <source>
        <dbReference type="PROSITE-ProRule" id="PRU01161"/>
    </source>
</evidence>
<dbReference type="AlphaFoldDB" id="A0A3S9NYW2"/>
<evidence type="ECO:0000256" key="5">
    <source>
        <dbReference type="SAM" id="SignalP"/>
    </source>
</evidence>
<keyword evidence="1 4" id="KW-0378">Hydrolase</keyword>
<dbReference type="GO" id="GO:0016787">
    <property type="term" value="F:hydrolase activity"/>
    <property type="evidence" value="ECO:0007669"/>
    <property type="project" value="UniProtKB-UniRule"/>
</dbReference>
<dbReference type="Proteomes" id="UP000267268">
    <property type="component" value="Chromosome 1"/>
</dbReference>
<dbReference type="SUPFAM" id="SSF52151">
    <property type="entry name" value="FabD/lysophospholipase-like"/>
    <property type="match status" value="1"/>
</dbReference>
<gene>
    <name evidence="7" type="ORF">EI427_02525</name>
</gene>
<feature type="short sequence motif" description="GXSXG" evidence="4">
    <location>
        <begin position="75"/>
        <end position="79"/>
    </location>
</feature>
<keyword evidence="8" id="KW-1185">Reference proteome</keyword>
<dbReference type="EMBL" id="CP034562">
    <property type="protein sequence ID" value="AZQ61131.1"/>
    <property type="molecule type" value="Genomic_DNA"/>
</dbReference>
<feature type="active site" description="Proton acceptor" evidence="4">
    <location>
        <position position="226"/>
    </location>
</feature>
<dbReference type="KEGG" id="fll:EI427_02525"/>